<accession>A0A2P6MXW4</accession>
<dbReference type="PROSITE" id="PS51450">
    <property type="entry name" value="LRR"/>
    <property type="match status" value="1"/>
</dbReference>
<feature type="region of interest" description="Disordered" evidence="8">
    <location>
        <begin position="1231"/>
        <end position="1256"/>
    </location>
</feature>
<dbReference type="InterPro" id="IPR046959">
    <property type="entry name" value="PRK1-6/SRF4-like"/>
</dbReference>
<dbReference type="Pfam" id="PF07714">
    <property type="entry name" value="PK_Tyr_Ser-Thr"/>
    <property type="match status" value="1"/>
</dbReference>
<dbReference type="PROSITE" id="PS50011">
    <property type="entry name" value="PROTEIN_KINASE_DOM"/>
    <property type="match status" value="1"/>
</dbReference>
<keyword evidence="7" id="KW-1015">Disulfide bond</keyword>
<reference evidence="12 13" key="1">
    <citation type="journal article" date="2018" name="Genome Biol. Evol.">
        <title>Multiple Roots of Fruiting Body Formation in Amoebozoa.</title>
        <authorList>
            <person name="Hillmann F."/>
            <person name="Forbes G."/>
            <person name="Novohradska S."/>
            <person name="Ferling I."/>
            <person name="Riege K."/>
            <person name="Groth M."/>
            <person name="Westermann M."/>
            <person name="Marz M."/>
            <person name="Spaller T."/>
            <person name="Winckler T."/>
            <person name="Schaap P."/>
            <person name="Glockner G."/>
        </authorList>
    </citation>
    <scope>NUCLEOTIDE SEQUENCE [LARGE SCALE GENOMIC DNA]</scope>
    <source>
        <strain evidence="12 13">Jena</strain>
    </source>
</reference>
<evidence type="ECO:0000256" key="5">
    <source>
        <dbReference type="ARBA" id="ARBA00022989"/>
    </source>
</evidence>
<dbReference type="InterPro" id="IPR057244">
    <property type="entry name" value="GAIN_B"/>
</dbReference>
<evidence type="ECO:0000256" key="4">
    <source>
        <dbReference type="ARBA" id="ARBA00022737"/>
    </source>
</evidence>
<evidence type="ECO:0000256" key="8">
    <source>
        <dbReference type="SAM" id="MobiDB-lite"/>
    </source>
</evidence>
<proteinExistence type="predicted"/>
<dbReference type="EMBL" id="MDYQ01000316">
    <property type="protein sequence ID" value="PRP76552.1"/>
    <property type="molecule type" value="Genomic_DNA"/>
</dbReference>
<dbReference type="Proteomes" id="UP000241769">
    <property type="component" value="Unassembled WGS sequence"/>
</dbReference>
<feature type="domain" description="Protein kinase" evidence="10">
    <location>
        <begin position="974"/>
        <end position="1256"/>
    </location>
</feature>
<evidence type="ECO:0000313" key="12">
    <source>
        <dbReference type="EMBL" id="PRP76552.1"/>
    </source>
</evidence>
<keyword evidence="13" id="KW-1185">Reference proteome</keyword>
<feature type="domain" description="GAIN-B" evidence="11">
    <location>
        <begin position="767"/>
        <end position="928"/>
    </location>
</feature>
<dbReference type="GO" id="GO:0005524">
    <property type="term" value="F:ATP binding"/>
    <property type="evidence" value="ECO:0007669"/>
    <property type="project" value="InterPro"/>
</dbReference>
<keyword evidence="12" id="KW-0418">Kinase</keyword>
<dbReference type="Pfam" id="PF01825">
    <property type="entry name" value="GPS"/>
    <property type="match status" value="1"/>
</dbReference>
<evidence type="ECO:0000259" key="10">
    <source>
        <dbReference type="PROSITE" id="PS50011"/>
    </source>
</evidence>
<dbReference type="InParanoid" id="A0A2P6MXW4"/>
<dbReference type="InterPro" id="IPR032675">
    <property type="entry name" value="LRR_dom_sf"/>
</dbReference>
<dbReference type="PANTHER" id="PTHR48007:SF4">
    <property type="entry name" value="LEUCINE-RICH REPEAT RECEPTOR-LIKE PROTEIN KINASE PXC1"/>
    <property type="match status" value="1"/>
</dbReference>
<evidence type="ECO:0000256" key="3">
    <source>
        <dbReference type="ARBA" id="ARBA00022692"/>
    </source>
</evidence>
<dbReference type="GO" id="GO:0016020">
    <property type="term" value="C:membrane"/>
    <property type="evidence" value="ECO:0007669"/>
    <property type="project" value="UniProtKB-SubCell"/>
</dbReference>
<keyword evidence="2" id="KW-0433">Leucine-rich repeat</keyword>
<keyword evidence="4" id="KW-0677">Repeat</keyword>
<protein>
    <submittedName>
        <fullName evidence="12">Putative leucine-rich repeat receptor-like protein kinase</fullName>
    </submittedName>
</protein>
<sequence length="1256" mass="138103">MKNFCDDAFTSERGVSYSTDDVDVNESESGGISTDATFDDFIRCHFKREKNWEALRSHEMDGNVYTQKDANFLSSTAHLTREDLSLDMQSSGVTFDPKFHDDAGSLMVQKRSRPRPEADHSSCQISNLGPVLRCRVSDEMQRTFEGSLSQVRLDFFTSFFWKNGLWQMTPTDHNHITKLPLKSPLSNPTEYHRYLRPFGDAIRSLQRARVKTGQNIAKDVGSMRAVYLLCFFLLSATILPTAAQDVIVSSLRDVWLTASGSSDYYRGQNPCNSTDFLGVTCTNSTVTGLSLTGRNLNGMLSPSIGNLTNLTSLSITLTQLNGQIPSTIGQLQNLISLQLANSNFSGPLPSSMGNLTNLQKLDLSYNYRLNGSIDVLQSCTNLTSIGTNINNFTGEIPPFVFNSSITFAQLGYNQFTYPPNVIFPSPSKLTSLYLGGMASLGNLPSYLYGNLTSVTTLSVDINDITALQDSFASAFPNVTNLNLAYNPLTSIPSLITMNNLTTINLYNSYNLRNITSVLVNLPQSITYLNLDNTNINGILDGMSSLLPNLNTLIMNNVRLSGDLSGLTSLYKLTTLSMQSAFQGSIANRTLPASFGSLSQLMTVDLSVRLSDVMSVLTGSEQSNRLVGGVPPSLSQLQALVTLNLRSNYLNGSVPSFMNASTFPSLTSIDLSNNQFALIEENALSGFTFKCSVVNNPFSCFTAQPLNSICLISVNTTCPLQLLYSAEISISSNDAQDILRRYSSAGQTTDQNIDVISAVVTALLRSTKTFSYTSDSVSLSLQTYSKNESSSDAIENVINGRTCSVRLPLSSVLAYDQVSVALSFQLSSSLLSVYNESIGGKMVGVQVYDGNGREVEIQGVTEKINITMGYIDDIPSDHTAVCQWWNETQRVWSRDGCDLYIDEARLAVCQCSHLTNFSIGIIAANTRNIPADGGGMSTKTLIIIICCAAGGAILILSIIAILLVMRNRRGTKGETMISMTSGEEMKGRVKMERKEREEEGIETWKAECDGVTAVCVMKAVNARGKSELTREAVMLQRQHHPMIVMYLGQDSAEGYIVTEWMNAGRLQEYVRGEELDLYRLLKIGEDVAKGMTYIHEQGLVHTHLTAKSVFLSVIDGEVTAKIANMRHAVTEGDRAEQRQMGPHTAPEVGREGVYKKASDVYSYGLLLWWMVEQEDISEQTGQRLATRESSAMTTKSWDTGMKALVLGCTQTQDRPKFFDIAKKMRARRQTVSANIKSEEDRIRNHNDSQAGDSYAHL</sequence>
<dbReference type="Gene3D" id="3.80.10.10">
    <property type="entry name" value="Ribonuclease Inhibitor"/>
    <property type="match status" value="3"/>
</dbReference>
<feature type="compositionally biased region" description="Basic and acidic residues" evidence="8">
    <location>
        <begin position="1235"/>
        <end position="1245"/>
    </location>
</feature>
<dbReference type="InterPro" id="IPR000203">
    <property type="entry name" value="GPS"/>
</dbReference>
<dbReference type="PROSITE" id="PS50221">
    <property type="entry name" value="GAIN_B"/>
    <property type="match status" value="1"/>
</dbReference>
<dbReference type="Gene3D" id="1.10.510.10">
    <property type="entry name" value="Transferase(Phosphotransferase) domain 1"/>
    <property type="match status" value="1"/>
</dbReference>
<evidence type="ECO:0000256" key="9">
    <source>
        <dbReference type="SAM" id="Phobius"/>
    </source>
</evidence>
<evidence type="ECO:0000256" key="7">
    <source>
        <dbReference type="ARBA" id="ARBA00023157"/>
    </source>
</evidence>
<comment type="subcellular location">
    <subcellularLocation>
        <location evidence="1">Membrane</location>
    </subcellularLocation>
</comment>
<evidence type="ECO:0000259" key="11">
    <source>
        <dbReference type="PROSITE" id="PS50221"/>
    </source>
</evidence>
<comment type="caution">
    <text evidence="12">The sequence shown here is derived from an EMBL/GenBank/DDBJ whole genome shotgun (WGS) entry which is preliminary data.</text>
</comment>
<dbReference type="InterPro" id="IPR003591">
    <property type="entry name" value="Leu-rich_rpt_typical-subtyp"/>
</dbReference>
<dbReference type="InterPro" id="IPR011009">
    <property type="entry name" value="Kinase-like_dom_sf"/>
</dbReference>
<evidence type="ECO:0000256" key="1">
    <source>
        <dbReference type="ARBA" id="ARBA00004370"/>
    </source>
</evidence>
<dbReference type="InterPro" id="IPR001245">
    <property type="entry name" value="Ser-Thr/Tyr_kinase_cat_dom"/>
</dbReference>
<dbReference type="InterPro" id="IPR001611">
    <property type="entry name" value="Leu-rich_rpt"/>
</dbReference>
<dbReference type="Pfam" id="PF23598">
    <property type="entry name" value="LRR_14"/>
    <property type="match status" value="1"/>
</dbReference>
<dbReference type="SUPFAM" id="SSF56112">
    <property type="entry name" value="Protein kinase-like (PK-like)"/>
    <property type="match status" value="1"/>
</dbReference>
<dbReference type="InterPro" id="IPR046338">
    <property type="entry name" value="GAIN_dom_sf"/>
</dbReference>
<gene>
    <name evidence="12" type="ORF">PROFUN_15029</name>
</gene>
<name>A0A2P6MXW4_9EUKA</name>
<dbReference type="PANTHER" id="PTHR48007">
    <property type="entry name" value="LEUCINE-RICH REPEAT RECEPTOR-LIKE PROTEIN KINASE PXC1"/>
    <property type="match status" value="1"/>
</dbReference>
<keyword evidence="6 9" id="KW-0472">Membrane</keyword>
<keyword evidence="3 9" id="KW-0812">Transmembrane</keyword>
<dbReference type="FunFam" id="3.80.10.10:FF:000129">
    <property type="entry name" value="Leucine-rich repeat receptor-like kinase"/>
    <property type="match status" value="1"/>
</dbReference>
<dbReference type="SMART" id="SM00369">
    <property type="entry name" value="LRR_TYP"/>
    <property type="match status" value="4"/>
</dbReference>
<evidence type="ECO:0000256" key="2">
    <source>
        <dbReference type="ARBA" id="ARBA00022614"/>
    </source>
</evidence>
<keyword evidence="5 9" id="KW-1133">Transmembrane helix</keyword>
<dbReference type="AlphaFoldDB" id="A0A2P6MXW4"/>
<dbReference type="SMART" id="SM00303">
    <property type="entry name" value="GPS"/>
    <property type="match status" value="1"/>
</dbReference>
<keyword evidence="12" id="KW-0808">Transferase</keyword>
<dbReference type="SUPFAM" id="SSF52058">
    <property type="entry name" value="L domain-like"/>
    <property type="match status" value="2"/>
</dbReference>
<dbReference type="Gene3D" id="2.60.220.50">
    <property type="match status" value="1"/>
</dbReference>
<dbReference type="GO" id="GO:0004674">
    <property type="term" value="F:protein serine/threonine kinase activity"/>
    <property type="evidence" value="ECO:0007669"/>
    <property type="project" value="UniProtKB-EC"/>
</dbReference>
<organism evidence="12 13">
    <name type="scientific">Planoprotostelium fungivorum</name>
    <dbReference type="NCBI Taxonomy" id="1890364"/>
    <lineage>
        <taxon>Eukaryota</taxon>
        <taxon>Amoebozoa</taxon>
        <taxon>Evosea</taxon>
        <taxon>Variosea</taxon>
        <taxon>Cavosteliida</taxon>
        <taxon>Cavosteliaceae</taxon>
        <taxon>Planoprotostelium</taxon>
    </lineage>
</organism>
<dbReference type="InterPro" id="IPR055414">
    <property type="entry name" value="LRR_R13L4/SHOC2-like"/>
</dbReference>
<dbReference type="InterPro" id="IPR000719">
    <property type="entry name" value="Prot_kinase_dom"/>
</dbReference>
<keyword evidence="12" id="KW-0675">Receptor</keyword>
<evidence type="ECO:0000313" key="13">
    <source>
        <dbReference type="Proteomes" id="UP000241769"/>
    </source>
</evidence>
<feature type="transmembrane region" description="Helical" evidence="9">
    <location>
        <begin position="940"/>
        <end position="963"/>
    </location>
</feature>
<evidence type="ECO:0000256" key="6">
    <source>
        <dbReference type="ARBA" id="ARBA00023136"/>
    </source>
</evidence>